<name>A0A068F3J5_9CAUD</name>
<feature type="domain" description="DUF7455" evidence="1">
    <location>
        <begin position="3"/>
        <end position="34"/>
    </location>
</feature>
<dbReference type="EMBL" id="KJ567043">
    <property type="protein sequence ID" value="AID58918.1"/>
    <property type="molecule type" value="Genomic_DNA"/>
</dbReference>
<gene>
    <name evidence="2" type="primary">99</name>
    <name evidence="2" type="ORF">PBI_GAIA_99</name>
</gene>
<evidence type="ECO:0000259" key="1">
    <source>
        <dbReference type="Pfam" id="PF24254"/>
    </source>
</evidence>
<keyword evidence="3" id="KW-1185">Reference proteome</keyword>
<accession>A0A068F3J5</accession>
<dbReference type="RefSeq" id="YP_009124841.1">
    <property type="nucleotide sequence ID" value="NC_026590.1"/>
</dbReference>
<evidence type="ECO:0000313" key="3">
    <source>
        <dbReference type="Proteomes" id="UP000027491"/>
    </source>
</evidence>
<dbReference type="KEGG" id="vg:23679605"/>
<reference evidence="2 3" key="1">
    <citation type="submission" date="2014-03" db="EMBL/GenBank/DDBJ databases">
        <authorList>
            <person name="Yoder B.A."/>
            <person name="Colicchio M.A."/>
            <person name="Schafer C.E."/>
            <person name="Abrahim M.R."/>
            <person name="Adkins N.L."/>
            <person name="Burke K.A."/>
            <person name="Churilla B.M."/>
            <person name="Cohen K.L."/>
            <person name="Fasoranti T.O."/>
            <person name="Genkil J.S."/>
            <person name="Kramer Z.J."/>
            <person name="Prout A.K."/>
            <person name="Schwarz A.G."/>
            <person name="Tish M."/>
            <person name="Vispute N."/>
            <person name="Wilkes K.E."/>
            <person name="Williams C.R."/>
            <person name="Xiao X."/>
            <person name="Yu V.J."/>
            <person name="Lapin J.S."/>
            <person name="Ott C.T."/>
            <person name="Walburn T.D."/>
            <person name="Bradley K.W."/>
            <person name="Clarke D.Q."/>
            <person name="Lewis M.F."/>
            <person name="Barker L.P."/>
            <person name="Bailey C."/>
            <person name="Asai D.J."/>
            <person name="Bowman C.A."/>
            <person name="Russell D.A."/>
            <person name="Pope W.H."/>
            <person name="Jacobs-Sera D."/>
            <person name="Hendrix R.W."/>
            <person name="Hatfull G.F."/>
        </authorList>
    </citation>
    <scope>NUCLEOTIDE SEQUENCE [LARGE SCALE GENOMIC DNA]</scope>
</reference>
<evidence type="ECO:0000313" key="2">
    <source>
        <dbReference type="EMBL" id="AID58918.1"/>
    </source>
</evidence>
<dbReference type="GeneID" id="23679605"/>
<organism evidence="2 3">
    <name type="scientific">Mycobacterium phage Gaia</name>
    <dbReference type="NCBI Taxonomy" id="1486472"/>
    <lineage>
        <taxon>Viruses</taxon>
        <taxon>Duplodnaviria</taxon>
        <taxon>Heunggongvirae</taxon>
        <taxon>Uroviricota</taxon>
        <taxon>Caudoviricetes</taxon>
        <taxon>Gaiavirus</taxon>
        <taxon>Gaiavirus gaia</taxon>
    </lineage>
</organism>
<dbReference type="Pfam" id="PF24254">
    <property type="entry name" value="DUF7455"/>
    <property type="match status" value="1"/>
</dbReference>
<dbReference type="InterPro" id="IPR055878">
    <property type="entry name" value="DUF7455"/>
</dbReference>
<sequence length="37" mass="4221">MWQAILRSGRELLFCGHHYREHEVGLTAKGAEIKAVL</sequence>
<protein>
    <recommendedName>
        <fullName evidence="1">DUF7455 domain-containing protein</fullName>
    </recommendedName>
</protein>
<proteinExistence type="predicted"/>
<dbReference type="Proteomes" id="UP000027491">
    <property type="component" value="Segment"/>
</dbReference>